<name>A0A6J6MF28_9ZZZZ</name>
<sequence>MSADEFENQTPAPIPAHERTWRHPAEIADAVRSDYLATPPPLSRRLTAFAATVSLVASAAILTIAIPKGIAAYRADTDSVQTSQPLPTVAMVKNYSQSEMALINSDKGTTSALSVGNGLWIVAADDIAASTSLWATTPSGQNVPVDIVTADSDTGLALVRCHDKTLWGAPSDVSHLVNPSDIADLSKYRVVDTATSVTFIPRPSLSTSKDSADIPINSTNTVHGLATVRNSTNQIVGIVVRRGHSVWMLNRASVLRIFRNVSDQP</sequence>
<evidence type="ECO:0000256" key="1">
    <source>
        <dbReference type="SAM" id="MobiDB-lite"/>
    </source>
</evidence>
<feature type="region of interest" description="Disordered" evidence="1">
    <location>
        <begin position="1"/>
        <end position="21"/>
    </location>
</feature>
<protein>
    <submittedName>
        <fullName evidence="2">Unannotated protein</fullName>
    </submittedName>
</protein>
<dbReference type="AlphaFoldDB" id="A0A6J6MF28"/>
<reference evidence="2" key="1">
    <citation type="submission" date="2020-05" db="EMBL/GenBank/DDBJ databases">
        <authorList>
            <person name="Chiriac C."/>
            <person name="Salcher M."/>
            <person name="Ghai R."/>
            <person name="Kavagutti S V."/>
        </authorList>
    </citation>
    <scope>NUCLEOTIDE SEQUENCE</scope>
</reference>
<evidence type="ECO:0000313" key="2">
    <source>
        <dbReference type="EMBL" id="CAB4670973.1"/>
    </source>
</evidence>
<dbReference type="EMBL" id="CAFBQH010000063">
    <property type="protein sequence ID" value="CAB5051940.1"/>
    <property type="molecule type" value="Genomic_DNA"/>
</dbReference>
<proteinExistence type="predicted"/>
<accession>A0A6J6MF28</accession>
<gene>
    <name evidence="2" type="ORF">UFOPK2334_00519</name>
    <name evidence="3" type="ORF">UFOPK4293_01064</name>
</gene>
<evidence type="ECO:0000313" key="3">
    <source>
        <dbReference type="EMBL" id="CAB5051940.1"/>
    </source>
</evidence>
<dbReference type="EMBL" id="CAEZXA010000030">
    <property type="protein sequence ID" value="CAB4670973.1"/>
    <property type="molecule type" value="Genomic_DNA"/>
</dbReference>
<organism evidence="2">
    <name type="scientific">freshwater metagenome</name>
    <dbReference type="NCBI Taxonomy" id="449393"/>
    <lineage>
        <taxon>unclassified sequences</taxon>
        <taxon>metagenomes</taxon>
        <taxon>ecological metagenomes</taxon>
    </lineage>
</organism>